<evidence type="ECO:0000313" key="2">
    <source>
        <dbReference type="Proteomes" id="UP000183832"/>
    </source>
</evidence>
<organism evidence="1 2">
    <name type="scientific">Clunio marinus</name>
    <dbReference type="NCBI Taxonomy" id="568069"/>
    <lineage>
        <taxon>Eukaryota</taxon>
        <taxon>Metazoa</taxon>
        <taxon>Ecdysozoa</taxon>
        <taxon>Arthropoda</taxon>
        <taxon>Hexapoda</taxon>
        <taxon>Insecta</taxon>
        <taxon>Pterygota</taxon>
        <taxon>Neoptera</taxon>
        <taxon>Endopterygota</taxon>
        <taxon>Diptera</taxon>
        <taxon>Nematocera</taxon>
        <taxon>Chironomoidea</taxon>
        <taxon>Chironomidae</taxon>
        <taxon>Clunio</taxon>
    </lineage>
</organism>
<proteinExistence type="predicted"/>
<dbReference type="Proteomes" id="UP000183832">
    <property type="component" value="Unassembled WGS sequence"/>
</dbReference>
<protein>
    <submittedName>
        <fullName evidence="1">CLUMA_CG002170, isoform A</fullName>
    </submittedName>
</protein>
<keyword evidence="2" id="KW-1185">Reference proteome</keyword>
<dbReference type="EMBL" id="CVRI01000006">
    <property type="protein sequence ID" value="CRK88393.1"/>
    <property type="molecule type" value="Genomic_DNA"/>
</dbReference>
<gene>
    <name evidence="1" type="ORF">CLUMA_CG002170</name>
</gene>
<sequence>MIKQEICFQGNDDESFIRENGFEDLRVVLNIKLHSGSVEFFIYVVLSRRDKNLKVFTTSFAMTHNKHVVTN</sequence>
<accession>A0A1J1HQA5</accession>
<reference evidence="1 2" key="1">
    <citation type="submission" date="2015-04" db="EMBL/GenBank/DDBJ databases">
        <authorList>
            <person name="Syromyatnikov M.Y."/>
            <person name="Popov V.N."/>
        </authorList>
    </citation>
    <scope>NUCLEOTIDE SEQUENCE [LARGE SCALE GENOMIC DNA]</scope>
</reference>
<evidence type="ECO:0000313" key="1">
    <source>
        <dbReference type="EMBL" id="CRK88393.1"/>
    </source>
</evidence>
<name>A0A1J1HQA5_9DIPT</name>
<dbReference type="AlphaFoldDB" id="A0A1J1HQA5"/>